<dbReference type="Pfam" id="PF00063">
    <property type="entry name" value="Myosin_head"/>
    <property type="match status" value="3"/>
</dbReference>
<gene>
    <name evidence="8" type="ORF">EB796_011906</name>
</gene>
<evidence type="ECO:0000256" key="2">
    <source>
        <dbReference type="ARBA" id="ARBA00022840"/>
    </source>
</evidence>
<dbReference type="InterPro" id="IPR036961">
    <property type="entry name" value="Kinesin_motor_dom_sf"/>
</dbReference>
<dbReference type="Proteomes" id="UP000593567">
    <property type="component" value="Unassembled WGS sequence"/>
</dbReference>
<dbReference type="InterPro" id="IPR001609">
    <property type="entry name" value="Myosin_head_motor_dom-like"/>
</dbReference>
<evidence type="ECO:0000256" key="6">
    <source>
        <dbReference type="PROSITE-ProRule" id="PRU00782"/>
    </source>
</evidence>
<dbReference type="GO" id="GO:0000146">
    <property type="term" value="F:microfilament motor activity"/>
    <property type="evidence" value="ECO:0007669"/>
    <property type="project" value="TreeGrafter"/>
</dbReference>
<evidence type="ECO:0000256" key="3">
    <source>
        <dbReference type="ARBA" id="ARBA00023123"/>
    </source>
</evidence>
<dbReference type="SMART" id="SM00242">
    <property type="entry name" value="MYSc"/>
    <property type="match status" value="1"/>
</dbReference>
<dbReference type="CDD" id="cd00124">
    <property type="entry name" value="MYSc"/>
    <property type="match status" value="1"/>
</dbReference>
<evidence type="ECO:0000313" key="8">
    <source>
        <dbReference type="EMBL" id="KAF6029808.1"/>
    </source>
</evidence>
<dbReference type="OrthoDB" id="6108017at2759"/>
<dbReference type="GO" id="GO:0005737">
    <property type="term" value="C:cytoplasm"/>
    <property type="evidence" value="ECO:0007669"/>
    <property type="project" value="TreeGrafter"/>
</dbReference>
<proteinExistence type="inferred from homology"/>
<protein>
    <submittedName>
        <fullName evidence="8">MYO15A</fullName>
    </submittedName>
</protein>
<evidence type="ECO:0000256" key="4">
    <source>
        <dbReference type="ARBA" id="ARBA00023175"/>
    </source>
</evidence>
<dbReference type="Gene3D" id="1.20.58.530">
    <property type="match status" value="1"/>
</dbReference>
<keyword evidence="4" id="KW-0505">Motor protein</keyword>
<organism evidence="8 9">
    <name type="scientific">Bugula neritina</name>
    <name type="common">Brown bryozoan</name>
    <name type="synonym">Sertularia neritina</name>
    <dbReference type="NCBI Taxonomy" id="10212"/>
    <lineage>
        <taxon>Eukaryota</taxon>
        <taxon>Metazoa</taxon>
        <taxon>Spiralia</taxon>
        <taxon>Lophotrochozoa</taxon>
        <taxon>Bryozoa</taxon>
        <taxon>Gymnolaemata</taxon>
        <taxon>Cheilostomatida</taxon>
        <taxon>Flustrina</taxon>
        <taxon>Buguloidea</taxon>
        <taxon>Bugulidae</taxon>
        <taxon>Bugula</taxon>
    </lineage>
</organism>
<dbReference type="Gene3D" id="3.40.850.10">
    <property type="entry name" value="Kinesin motor domain"/>
    <property type="match status" value="2"/>
</dbReference>
<dbReference type="PANTHER" id="PTHR13140:SF709">
    <property type="entry name" value="UNCONVENTIONAL MYOSIN-XV"/>
    <property type="match status" value="1"/>
</dbReference>
<dbReference type="AlphaFoldDB" id="A0A7J7JWT7"/>
<evidence type="ECO:0000259" key="7">
    <source>
        <dbReference type="PROSITE" id="PS51456"/>
    </source>
</evidence>
<dbReference type="GO" id="GO:0051015">
    <property type="term" value="F:actin filament binding"/>
    <property type="evidence" value="ECO:0007669"/>
    <property type="project" value="TreeGrafter"/>
</dbReference>
<dbReference type="InterPro" id="IPR027417">
    <property type="entry name" value="P-loop_NTPase"/>
</dbReference>
<dbReference type="GO" id="GO:0016459">
    <property type="term" value="C:myosin complex"/>
    <property type="evidence" value="ECO:0007669"/>
    <property type="project" value="UniProtKB-KW"/>
</dbReference>
<dbReference type="EMBL" id="VXIV02001786">
    <property type="protein sequence ID" value="KAF6029808.1"/>
    <property type="molecule type" value="Genomic_DNA"/>
</dbReference>
<evidence type="ECO:0000256" key="1">
    <source>
        <dbReference type="ARBA" id="ARBA00022741"/>
    </source>
</evidence>
<dbReference type="GO" id="GO:0005524">
    <property type="term" value="F:ATP binding"/>
    <property type="evidence" value="ECO:0007669"/>
    <property type="project" value="UniProtKB-KW"/>
</dbReference>
<comment type="caution">
    <text evidence="6">Lacks conserved residue(s) required for the propagation of feature annotation.</text>
</comment>
<comment type="similarity">
    <text evidence="6">Belongs to the TRAFAC class myosin-kinesin ATPase superfamily. Myosin family.</text>
</comment>
<comment type="caution">
    <text evidence="8">The sequence shown here is derived from an EMBL/GenBank/DDBJ whole genome shotgun (WGS) entry which is preliminary data.</text>
</comment>
<dbReference type="Gene3D" id="1.20.120.720">
    <property type="entry name" value="Myosin VI head, motor domain, U50 subdomain"/>
    <property type="match status" value="1"/>
</dbReference>
<dbReference type="GO" id="GO:0007015">
    <property type="term" value="P:actin filament organization"/>
    <property type="evidence" value="ECO:0007669"/>
    <property type="project" value="TreeGrafter"/>
</dbReference>
<name>A0A7J7JWT7_BUGNE</name>
<dbReference type="GO" id="GO:0016020">
    <property type="term" value="C:membrane"/>
    <property type="evidence" value="ECO:0007669"/>
    <property type="project" value="TreeGrafter"/>
</dbReference>
<sequence length="561" mass="65541">MSLIPKTYNFSEPIPEPFVHEIFTTEEYEKDEETSQVVEKEEEDSPAPVEKETTWLIRGELSTVTAVENLIYLSDLTEKSILLNLRIRYQANLIYTYIGSILITINPYRQLPIYTDKHIRRYDGQVLGSLNPPYDYPLKKLLIATPLLESFGNAKTIRNNNSSRFGKYLELVYDGIEDRTDSEDFQVTLASLDVLGFSSEDKSCVFEILAAILHIGNIRYSAPRQALKGEIVSVPLSAQVAINTRDAIARALYTQLFMWLVHRVNKAINPTLHQLKSIALLDIFGFESFRLNGFEQLCINYANEHLQRLFNRAVFEAEQELYEREGIEWTVLKYDCNETVLDLLSLRPHGILRMLDDEAQFPKLCISYIKVVLNAVKVIENKVKTLLLRRRFLKQRAAVIRLQSYWKSYFHRKRYQQFKANIAQCQANLRCRWQRHHFLKYKQQLIIERDRSVQEHFVGSINLSHHCRMDTTNKELTREELKTIIGLEIPPDLAFLYHMENGLPALHMDEQITTLSTKIFTQTTGLKVPRDINNFIFTNFAELYFQQHHFIAKREPINHPF</sequence>
<dbReference type="PROSITE" id="PS50096">
    <property type="entry name" value="IQ"/>
    <property type="match status" value="1"/>
</dbReference>
<dbReference type="SUPFAM" id="SSF52540">
    <property type="entry name" value="P-loop containing nucleoside triphosphate hydrolases"/>
    <property type="match status" value="1"/>
</dbReference>
<keyword evidence="9" id="KW-1185">Reference proteome</keyword>
<reference evidence="8" key="1">
    <citation type="submission" date="2020-06" db="EMBL/GenBank/DDBJ databases">
        <title>Draft genome of Bugula neritina, a colonial animal packing powerful symbionts and potential medicines.</title>
        <authorList>
            <person name="Rayko M."/>
        </authorList>
    </citation>
    <scope>NUCLEOTIDE SEQUENCE [LARGE SCALE GENOMIC DNA]</scope>
    <source>
        <strain evidence="8">Kwan_BN1</strain>
    </source>
</reference>
<accession>A0A7J7JWT7</accession>
<keyword evidence="3 6" id="KW-0518">Myosin</keyword>
<keyword evidence="1" id="KW-0547">Nucleotide-binding</keyword>
<keyword evidence="5 6" id="KW-0009">Actin-binding</keyword>
<keyword evidence="2" id="KW-0067">ATP-binding</keyword>
<dbReference type="PANTHER" id="PTHR13140">
    <property type="entry name" value="MYOSIN"/>
    <property type="match status" value="1"/>
</dbReference>
<dbReference type="PROSITE" id="PS51456">
    <property type="entry name" value="MYOSIN_MOTOR"/>
    <property type="match status" value="1"/>
</dbReference>
<evidence type="ECO:0000313" key="9">
    <source>
        <dbReference type="Proteomes" id="UP000593567"/>
    </source>
</evidence>
<feature type="domain" description="Myosin motor" evidence="7">
    <location>
        <begin position="65"/>
        <end position="363"/>
    </location>
</feature>
<evidence type="ECO:0000256" key="5">
    <source>
        <dbReference type="ARBA" id="ARBA00023203"/>
    </source>
</evidence>